<dbReference type="EMBL" id="CAJVCH010561432">
    <property type="protein sequence ID" value="CAG7831668.1"/>
    <property type="molecule type" value="Genomic_DNA"/>
</dbReference>
<evidence type="ECO:0000313" key="3">
    <source>
        <dbReference type="Proteomes" id="UP000708208"/>
    </source>
</evidence>
<evidence type="ECO:0000256" key="1">
    <source>
        <dbReference type="SAM" id="MobiDB-lite"/>
    </source>
</evidence>
<organism evidence="2 3">
    <name type="scientific">Allacma fusca</name>
    <dbReference type="NCBI Taxonomy" id="39272"/>
    <lineage>
        <taxon>Eukaryota</taxon>
        <taxon>Metazoa</taxon>
        <taxon>Ecdysozoa</taxon>
        <taxon>Arthropoda</taxon>
        <taxon>Hexapoda</taxon>
        <taxon>Collembola</taxon>
        <taxon>Symphypleona</taxon>
        <taxon>Sminthuridae</taxon>
        <taxon>Allacma</taxon>
    </lineage>
</organism>
<protein>
    <submittedName>
        <fullName evidence="2">Uncharacterized protein</fullName>
    </submittedName>
</protein>
<feature type="compositionally biased region" description="Low complexity" evidence="1">
    <location>
        <begin position="39"/>
        <end position="58"/>
    </location>
</feature>
<feature type="region of interest" description="Disordered" evidence="1">
    <location>
        <begin position="25"/>
        <end position="62"/>
    </location>
</feature>
<name>A0A8J2LH35_9HEXA</name>
<proteinExistence type="predicted"/>
<keyword evidence="3" id="KW-1185">Reference proteome</keyword>
<dbReference type="AlphaFoldDB" id="A0A8J2LH35"/>
<dbReference type="Proteomes" id="UP000708208">
    <property type="component" value="Unassembled WGS sequence"/>
</dbReference>
<evidence type="ECO:0000313" key="2">
    <source>
        <dbReference type="EMBL" id="CAG7831668.1"/>
    </source>
</evidence>
<gene>
    <name evidence="2" type="ORF">AFUS01_LOCUS41399</name>
</gene>
<comment type="caution">
    <text evidence="2">The sequence shown here is derived from an EMBL/GenBank/DDBJ whole genome shotgun (WGS) entry which is preliminary data.</text>
</comment>
<sequence length="230" mass="25860">MDKVKEMTLNFTTAGSERNKIYKNKKQEFTQEESSALQPEASASVSEPEASASVSEPVDSPAGLEEEVVVPWWKDWFRDSAVEDSDQIVAFDCEHAHYKNLVKDKKKASSVAVVDMKGRVLYQSNVSHNSDDIHFTRKGSAISGIYRGNVRFGLKMEDVCAKVGKCFKDKVIIHCAGATDFLSLGLKPGEYNNFDLQTYSKEPRINEHGVHVINQISLKRIAKTYFIKDF</sequence>
<reference evidence="2" key="1">
    <citation type="submission" date="2021-06" db="EMBL/GenBank/DDBJ databases">
        <authorList>
            <person name="Hodson N. C."/>
            <person name="Mongue J. A."/>
            <person name="Jaron S. K."/>
        </authorList>
    </citation>
    <scope>NUCLEOTIDE SEQUENCE</scope>
</reference>
<accession>A0A8J2LH35</accession>